<dbReference type="AlphaFoldDB" id="A0A3D8Y4F4"/>
<gene>
    <name evidence="1" type="ORF">DSL64_24660</name>
</gene>
<proteinExistence type="predicted"/>
<comment type="caution">
    <text evidence="1">The sequence shown here is derived from an EMBL/GenBank/DDBJ whole genome shotgun (WGS) entry which is preliminary data.</text>
</comment>
<evidence type="ECO:0000313" key="1">
    <source>
        <dbReference type="EMBL" id="REA57152.1"/>
    </source>
</evidence>
<keyword evidence="2" id="KW-1185">Reference proteome</keyword>
<dbReference type="Proteomes" id="UP000256373">
    <property type="component" value="Unassembled WGS sequence"/>
</dbReference>
<dbReference type="EMBL" id="QNUL01000030">
    <property type="protein sequence ID" value="REA57152.1"/>
    <property type="molecule type" value="Genomic_DNA"/>
</dbReference>
<organism evidence="1 2">
    <name type="scientific">Dyadobacter luteus</name>
    <dbReference type="NCBI Taxonomy" id="2259619"/>
    <lineage>
        <taxon>Bacteria</taxon>
        <taxon>Pseudomonadati</taxon>
        <taxon>Bacteroidota</taxon>
        <taxon>Cytophagia</taxon>
        <taxon>Cytophagales</taxon>
        <taxon>Spirosomataceae</taxon>
        <taxon>Dyadobacter</taxon>
    </lineage>
</organism>
<evidence type="ECO:0000313" key="2">
    <source>
        <dbReference type="Proteomes" id="UP000256373"/>
    </source>
</evidence>
<reference evidence="1 2" key="1">
    <citation type="submission" date="2018-07" db="EMBL/GenBank/DDBJ databases">
        <title>Dyadobacter roseus sp. nov., isolated from rose rhizosphere soil.</title>
        <authorList>
            <person name="Chen L."/>
        </authorList>
    </citation>
    <scope>NUCLEOTIDE SEQUENCE [LARGE SCALE GENOMIC DNA]</scope>
    <source>
        <strain evidence="1 2">RS19</strain>
    </source>
</reference>
<evidence type="ECO:0008006" key="3">
    <source>
        <dbReference type="Google" id="ProtNLM"/>
    </source>
</evidence>
<accession>A0A3D8Y4F4</accession>
<sequence length="136" mass="15556">MLFGLAACKKDEVEKSLENTSWEFALQDSDPTEGEILESSVYYPWTYCNRIAYEFSFDSNGKLAVKQTQPDCDPILPSFFKAGSHQYVYNPDERRLIIDGTEFKVSLVTDDFLRLHLATPVAGGFSNYIFLFSRIK</sequence>
<protein>
    <recommendedName>
        <fullName evidence="3">Lipocalin-like domain-containing protein</fullName>
    </recommendedName>
</protein>
<name>A0A3D8Y4F4_9BACT</name>